<keyword evidence="9" id="KW-0325">Glycoprotein</keyword>
<protein>
    <submittedName>
        <fullName evidence="14">Tenascin R (restrictin, janusin)</fullName>
    </submittedName>
</protein>
<feature type="domain" description="Fibronectin type-III" evidence="12">
    <location>
        <begin position="679"/>
        <end position="768"/>
    </location>
</feature>
<dbReference type="SUPFAM" id="SSF49265">
    <property type="entry name" value="Fibronectin type III"/>
    <property type="match status" value="5"/>
</dbReference>
<dbReference type="Ensembl" id="ENSCMIT00000007444.1">
    <property type="protein sequence ID" value="ENSCMIP00000007220.1"/>
    <property type="gene ID" value="ENSCMIG00000003848.1"/>
</dbReference>
<dbReference type="Gene3D" id="3.90.215.10">
    <property type="entry name" value="Gamma Fibrinogen, chain A, domain 1"/>
    <property type="match status" value="1"/>
</dbReference>
<dbReference type="FunFam" id="2.10.25.10:FF:000001">
    <property type="entry name" value="Tenascin C"/>
    <property type="match status" value="2"/>
</dbReference>
<dbReference type="CDD" id="cd00063">
    <property type="entry name" value="FN3"/>
    <property type="match status" value="9"/>
</dbReference>
<dbReference type="PROSITE" id="PS50853">
    <property type="entry name" value="FN3"/>
    <property type="match status" value="8"/>
</dbReference>
<dbReference type="Proteomes" id="UP000314986">
    <property type="component" value="Unassembled WGS sequence"/>
</dbReference>
<evidence type="ECO:0000259" key="12">
    <source>
        <dbReference type="PROSITE" id="PS50853"/>
    </source>
</evidence>
<accession>A0A4W3GW32</accession>
<comment type="subcellular location">
    <subcellularLocation>
        <location evidence="1">Secreted</location>
        <location evidence="1">Extracellular space</location>
        <location evidence="1">Extracellular matrix</location>
    </subcellularLocation>
</comment>
<reference evidence="15" key="1">
    <citation type="journal article" date="2006" name="Science">
        <title>Ancient noncoding elements conserved in the human genome.</title>
        <authorList>
            <person name="Venkatesh B."/>
            <person name="Kirkness E.F."/>
            <person name="Loh Y.H."/>
            <person name="Halpern A.L."/>
            <person name="Lee A.P."/>
            <person name="Johnson J."/>
            <person name="Dandona N."/>
            <person name="Viswanathan L.D."/>
            <person name="Tay A."/>
            <person name="Venter J.C."/>
            <person name="Strausberg R.L."/>
            <person name="Brenner S."/>
        </authorList>
    </citation>
    <scope>NUCLEOTIDE SEQUENCE [LARGE SCALE GENOMIC DNA]</scope>
</reference>
<dbReference type="Pfam" id="PF00041">
    <property type="entry name" value="fn3"/>
    <property type="match status" value="9"/>
</dbReference>
<dbReference type="InterPro" id="IPR014716">
    <property type="entry name" value="Fibrinogen_a/b/g_C_1"/>
</dbReference>
<evidence type="ECO:0000256" key="4">
    <source>
        <dbReference type="ARBA" id="ARBA00022530"/>
    </source>
</evidence>
<evidence type="ECO:0000256" key="1">
    <source>
        <dbReference type="ARBA" id="ARBA00004498"/>
    </source>
</evidence>
<dbReference type="InterPro" id="IPR050991">
    <property type="entry name" value="ECM_Regulatory_Proteins"/>
</dbReference>
<feature type="domain" description="Fibronectin type-III" evidence="12">
    <location>
        <begin position="319"/>
        <end position="411"/>
    </location>
</feature>
<evidence type="ECO:0000256" key="2">
    <source>
        <dbReference type="ARBA" id="ARBA00008673"/>
    </source>
</evidence>
<evidence type="ECO:0000256" key="8">
    <source>
        <dbReference type="ARBA" id="ARBA00023157"/>
    </source>
</evidence>
<evidence type="ECO:0000313" key="14">
    <source>
        <dbReference type="Ensembl" id="ENSCMIP00000007220.1"/>
    </source>
</evidence>
<dbReference type="OMA" id="YMDHTSD"/>
<dbReference type="PROSITE" id="PS00514">
    <property type="entry name" value="FIBRINOGEN_C_1"/>
    <property type="match status" value="1"/>
</dbReference>
<dbReference type="Gene3D" id="2.10.25.10">
    <property type="entry name" value="Laminin"/>
    <property type="match status" value="4"/>
</dbReference>
<feature type="signal peptide" evidence="11">
    <location>
        <begin position="1"/>
        <end position="19"/>
    </location>
</feature>
<dbReference type="PANTHER" id="PTHR46708">
    <property type="entry name" value="TENASCIN"/>
    <property type="match status" value="1"/>
</dbReference>
<dbReference type="PROSITE" id="PS51406">
    <property type="entry name" value="FIBRINOGEN_C_2"/>
    <property type="match status" value="1"/>
</dbReference>
<reference evidence="15" key="3">
    <citation type="journal article" date="2014" name="Nature">
        <title>Elephant shark genome provides unique insights into gnathostome evolution.</title>
        <authorList>
            <consortium name="International Elephant Shark Genome Sequencing Consortium"/>
            <person name="Venkatesh B."/>
            <person name="Lee A.P."/>
            <person name="Ravi V."/>
            <person name="Maurya A.K."/>
            <person name="Lian M.M."/>
            <person name="Swann J.B."/>
            <person name="Ohta Y."/>
            <person name="Flajnik M.F."/>
            <person name="Sutoh Y."/>
            <person name="Kasahara M."/>
            <person name="Hoon S."/>
            <person name="Gangu V."/>
            <person name="Roy S.W."/>
            <person name="Irimia M."/>
            <person name="Korzh V."/>
            <person name="Kondrychyn I."/>
            <person name="Lim Z.W."/>
            <person name="Tay B.H."/>
            <person name="Tohari S."/>
            <person name="Kong K.W."/>
            <person name="Ho S."/>
            <person name="Lorente-Galdos B."/>
            <person name="Quilez J."/>
            <person name="Marques-Bonet T."/>
            <person name="Raney B.J."/>
            <person name="Ingham P.W."/>
            <person name="Tay A."/>
            <person name="Hillier L.W."/>
            <person name="Minx P."/>
            <person name="Boehm T."/>
            <person name="Wilson R.K."/>
            <person name="Brenner S."/>
            <person name="Warren W.C."/>
        </authorList>
    </citation>
    <scope>NUCLEOTIDE SEQUENCE [LARGE SCALE GENOMIC DNA]</scope>
</reference>
<dbReference type="PANTHER" id="PTHR46708:SF13">
    <property type="entry name" value="TENASCIN-R"/>
    <property type="match status" value="1"/>
</dbReference>
<dbReference type="STRING" id="7868.ENSCMIP00000007220"/>
<dbReference type="Gene3D" id="2.60.40.10">
    <property type="entry name" value="Immunoglobulins"/>
    <property type="match status" value="9"/>
</dbReference>
<dbReference type="InterPro" id="IPR013783">
    <property type="entry name" value="Ig-like_fold"/>
</dbReference>
<dbReference type="InterPro" id="IPR036056">
    <property type="entry name" value="Fibrinogen-like_C"/>
</dbReference>
<dbReference type="Pfam" id="PF25024">
    <property type="entry name" value="EGF_TEN"/>
    <property type="match status" value="1"/>
</dbReference>
<evidence type="ECO:0000259" key="13">
    <source>
        <dbReference type="PROSITE" id="PS51406"/>
    </source>
</evidence>
<feature type="domain" description="Fibronectin type-III" evidence="12">
    <location>
        <begin position="497"/>
        <end position="588"/>
    </location>
</feature>
<feature type="domain" description="Fibronectin type-III" evidence="12">
    <location>
        <begin position="769"/>
        <end position="855"/>
    </location>
</feature>
<keyword evidence="4" id="KW-0272">Extracellular matrix</keyword>
<dbReference type="SMART" id="SM00060">
    <property type="entry name" value="FN3"/>
    <property type="match status" value="9"/>
</dbReference>
<dbReference type="InterPro" id="IPR002181">
    <property type="entry name" value="Fibrinogen_a/b/g_C_dom"/>
</dbReference>
<reference evidence="14" key="5">
    <citation type="submission" date="2025-09" db="UniProtKB">
        <authorList>
            <consortium name="Ensembl"/>
        </authorList>
    </citation>
    <scope>IDENTIFICATION</scope>
</reference>
<feature type="domain" description="Fibronectin type-III" evidence="12">
    <location>
        <begin position="948"/>
        <end position="1034"/>
    </location>
</feature>
<comment type="similarity">
    <text evidence="2">Belongs to the tenascin family.</text>
</comment>
<dbReference type="PROSITE" id="PS00022">
    <property type="entry name" value="EGF_1"/>
    <property type="match status" value="2"/>
</dbReference>
<dbReference type="FunFam" id="2.60.40.10:FF:000099">
    <property type="entry name" value="Fibronectin 1"/>
    <property type="match status" value="2"/>
</dbReference>
<keyword evidence="7" id="KW-0677">Repeat</keyword>
<dbReference type="InterPro" id="IPR036116">
    <property type="entry name" value="FN3_sf"/>
</dbReference>
<feature type="chain" id="PRO_5021306928" evidence="11">
    <location>
        <begin position="20"/>
        <end position="1388"/>
    </location>
</feature>
<organism evidence="14 15">
    <name type="scientific">Callorhinchus milii</name>
    <name type="common">Ghost shark</name>
    <dbReference type="NCBI Taxonomy" id="7868"/>
    <lineage>
        <taxon>Eukaryota</taxon>
        <taxon>Metazoa</taxon>
        <taxon>Chordata</taxon>
        <taxon>Craniata</taxon>
        <taxon>Vertebrata</taxon>
        <taxon>Chondrichthyes</taxon>
        <taxon>Holocephali</taxon>
        <taxon>Chimaeriformes</taxon>
        <taxon>Callorhinchidae</taxon>
        <taxon>Callorhinchus</taxon>
    </lineage>
</organism>
<evidence type="ECO:0000256" key="9">
    <source>
        <dbReference type="ARBA" id="ARBA00023180"/>
    </source>
</evidence>
<dbReference type="SMART" id="SM00186">
    <property type="entry name" value="FBG"/>
    <property type="match status" value="1"/>
</dbReference>
<keyword evidence="3" id="KW-0964">Secreted</keyword>
<feature type="region of interest" description="Disordered" evidence="10">
    <location>
        <begin position="19"/>
        <end position="43"/>
    </location>
</feature>
<name>A0A4W3GW32_CALMI</name>
<dbReference type="GeneTree" id="ENSGT00940000157761"/>
<dbReference type="CDD" id="cd00087">
    <property type="entry name" value="FReD"/>
    <property type="match status" value="1"/>
</dbReference>
<evidence type="ECO:0000256" key="11">
    <source>
        <dbReference type="SAM" id="SignalP"/>
    </source>
</evidence>
<dbReference type="FunCoup" id="A0A4W3GW32">
    <property type="interactions" value="70"/>
</dbReference>
<dbReference type="PROSITE" id="PS01186">
    <property type="entry name" value="EGF_2"/>
    <property type="match status" value="1"/>
</dbReference>
<feature type="domain" description="Fibronectin type-III" evidence="12">
    <location>
        <begin position="589"/>
        <end position="678"/>
    </location>
</feature>
<dbReference type="InterPro" id="IPR003961">
    <property type="entry name" value="FN3_dom"/>
</dbReference>
<keyword evidence="15" id="KW-1185">Reference proteome</keyword>
<dbReference type="NCBIfam" id="NF040941">
    <property type="entry name" value="GGGWT_bact"/>
    <property type="match status" value="1"/>
</dbReference>
<keyword evidence="6 11" id="KW-0732">Signal</keyword>
<reference evidence="15" key="2">
    <citation type="journal article" date="2007" name="PLoS Biol.">
        <title>Survey sequencing and comparative analysis of the elephant shark (Callorhinchus milii) genome.</title>
        <authorList>
            <person name="Venkatesh B."/>
            <person name="Kirkness E.F."/>
            <person name="Loh Y.H."/>
            <person name="Halpern A.L."/>
            <person name="Lee A.P."/>
            <person name="Johnson J."/>
            <person name="Dandona N."/>
            <person name="Viswanathan L.D."/>
            <person name="Tay A."/>
            <person name="Venter J.C."/>
            <person name="Strausberg R.L."/>
            <person name="Brenner S."/>
        </authorList>
    </citation>
    <scope>NUCLEOTIDE SEQUENCE [LARGE SCALE GENOMIC DNA]</scope>
</reference>
<evidence type="ECO:0000256" key="6">
    <source>
        <dbReference type="ARBA" id="ARBA00022729"/>
    </source>
</evidence>
<sequence length="1388" mass="152231">MLLWLPALTLSLVLEAAQARTPAPARPPVRTHRRRREEPKSHSYQINQTVTARQPALVFNHVYNINVPLAALCSVTTDTSTGPSPADTEDAYYAAETEDPDSDITFTHHINIPHRACGCPDTPSLQHLLIRLQLLEQEVSQLRQHCGSGCCGPSQASGQTDYMPLCSGHGNFSLDTCGCTCEDGWTGKNCSEPTCAGRCSQGGTCVDGECVCDNEHTGPACSETRCPNACSAHGICVDGECVCEEPYKGEDCGRLKCPNQCSGRGWCVNDSCVCEERYTGEDCRQPRCVTDCGQYGHCQHGLCVCQDGYTGEDCSAVVPPKAVRVSGVTDRTIELAWEGPLVVNEYLITYTPAMVGGVQLEVRVPGDWTAATITQLEPGMEYKLNVYAVLNNKLSVPVNARVATHLSTPEGLRFKSITETAVEVQWEPFQFPFDGWEISFIPKSNEGGMIAQLPSSVTVFNQTGLKAGEEYTVSLVALKEQSRSSPASGTLATMIDGPNQVTVREVADTFAFVEWSPPRAHVEHIVLTYGPVSGSSPATSLTLQPSLSQYSLQSLRPGTTYQVSVSGVREHGQSKPVSTLFQTDIDAPKNLRVAVPGDSAVQLEWDNSDAAVEKYRVVYSTLAGGQYHELLVPENSGPTTRVTLTDLLPGTEYGIGISAIKDTRQSVPATINARTELDSPQGLSVTALSETSVSLMWTEVRGPVDHYRVSYSTASGPGSELTIPRGSSFLTLADLEAGSTYNISVVAERGWQQSAPSTIQVTTGFQPVAQLRFSDITANSAGVSWAVPVPPADLYILNYNPKEHGETLQITVDGNSTQTRLRGLQPSVEYIVSLVAVQGTITSEPIVGSFSTAIDPPREMSFSNITEDSITVNWLRPVAPFDHYQMLYQPAEGQQGRVESVVIESFLTEYTLNELQPATLYQVNLNTVRGLEESALLTNTVQTAMASPLDLRVVNITPSGAELQWTAPEASVDSYVIALTDEQGMGMVVLADGSQTEQRLNELQPHTRYLVTMYAAKGPMTSAVISTSFLTPVDPPVNLTASEVTRKSALVSWQPPSARIENYILMYKAGSGNRKELILDAEDTWIRLEGLLETTEYSLSLQAADGSERSTAIDTVFTTAGRLFPYPWDCSQHLLNGDTVSGIYTVYLASQPQQPLQVYCDMTTDGGGWTVFQRRQNGLTDFARKWLDYRLGFGNLEDEFWLGLDNLHRITIQTRYELRVDLRDGAATAHAVYDRFYISDARDRYKLRLGDYSGTAGDSLSYHQGRPFSTRDRDNDAAVTNCALSYKGAWWYKNCHRANLNGKYAENRHSQRVADFHWPLCDKWFLISRLNGRALVLSRCPLVLDSSTRGNSFSVSTRPKFYHLYISMRSPLNLNSREYKPSLCNITS</sequence>
<proteinExistence type="inferred from homology"/>
<evidence type="ECO:0000256" key="3">
    <source>
        <dbReference type="ARBA" id="ARBA00022525"/>
    </source>
</evidence>
<dbReference type="FunFam" id="3.90.215.10:FF:000001">
    <property type="entry name" value="Tenascin isoform 1"/>
    <property type="match status" value="1"/>
</dbReference>
<evidence type="ECO:0000256" key="7">
    <source>
        <dbReference type="ARBA" id="ARBA00022737"/>
    </source>
</evidence>
<dbReference type="Gene3D" id="2.20.25.10">
    <property type="match status" value="1"/>
</dbReference>
<dbReference type="SMART" id="SM00181">
    <property type="entry name" value="EGF"/>
    <property type="match status" value="3"/>
</dbReference>
<keyword evidence="8" id="KW-1015">Disulfide bond</keyword>
<dbReference type="Pfam" id="PF00147">
    <property type="entry name" value="Fibrinogen_C"/>
    <property type="match status" value="1"/>
</dbReference>
<dbReference type="InParanoid" id="A0A4W3GW32"/>
<evidence type="ECO:0000256" key="10">
    <source>
        <dbReference type="SAM" id="MobiDB-lite"/>
    </source>
</evidence>
<feature type="domain" description="Fibronectin type-III" evidence="12">
    <location>
        <begin position="856"/>
        <end position="947"/>
    </location>
</feature>
<dbReference type="InterPro" id="IPR020837">
    <property type="entry name" value="Fibrinogen_CS"/>
</dbReference>
<reference evidence="14" key="4">
    <citation type="submission" date="2025-08" db="UniProtKB">
        <authorList>
            <consortium name="Ensembl"/>
        </authorList>
    </citation>
    <scope>IDENTIFICATION</scope>
</reference>
<dbReference type="InterPro" id="IPR000742">
    <property type="entry name" value="EGF"/>
</dbReference>
<dbReference type="SUPFAM" id="SSF56496">
    <property type="entry name" value="Fibrinogen C-terminal domain-like"/>
    <property type="match status" value="1"/>
</dbReference>
<keyword evidence="5" id="KW-0245">EGF-like domain</keyword>
<feature type="domain" description="Fibrinogen C-terminal" evidence="13">
    <location>
        <begin position="1121"/>
        <end position="1315"/>
    </location>
</feature>
<feature type="domain" description="Fibronectin type-III" evidence="12">
    <location>
        <begin position="1035"/>
        <end position="1123"/>
    </location>
</feature>
<evidence type="ECO:0000256" key="5">
    <source>
        <dbReference type="ARBA" id="ARBA00022536"/>
    </source>
</evidence>
<gene>
    <name evidence="14" type="primary">LOC103184805</name>
</gene>
<evidence type="ECO:0000313" key="15">
    <source>
        <dbReference type="Proteomes" id="UP000314986"/>
    </source>
</evidence>